<reference evidence="2 3" key="1">
    <citation type="submission" date="2018-10" db="EMBL/GenBank/DDBJ databases">
        <authorList>
            <person name="Grouzdev D.S."/>
            <person name="Krutkina M.S."/>
            <person name="Tourova T.P."/>
            <person name="Nazina T.N."/>
        </authorList>
    </citation>
    <scope>NUCLEOTIDE SEQUENCE [LARGE SCALE GENOMIC DNA]</scope>
    <source>
        <strain evidence="2 3">435</strain>
    </source>
</reference>
<organism evidence="2 3">
    <name type="scientific">Desulfofundulus salinus</name>
    <dbReference type="NCBI Taxonomy" id="2419843"/>
    <lineage>
        <taxon>Bacteria</taxon>
        <taxon>Bacillati</taxon>
        <taxon>Bacillota</taxon>
        <taxon>Clostridia</taxon>
        <taxon>Eubacteriales</taxon>
        <taxon>Peptococcaceae</taxon>
        <taxon>Desulfofundulus</taxon>
    </lineage>
</organism>
<accession>A0A494WVH2</accession>
<sequence>MLRGKVNLFLILAVIFGLVAAYGVYTYLQQLKATYQSTGDFRPVVLAREKIPPQTKITENMLEVKEIPSSYIHKEALAKREEVVGKITTTVIYPGEQILKAKIAGPKDPSQGLAFLVSAGKRAATIAVNDVSGVAGLLRPGDRVDVAGTVDVPSGSARETVTSLLIQNVNVLAVNQSADPNPVKNNSKSVQTQTVTLEVTPQQAQTLILAAERGSVRLLLRSPGDGAEVALPSARLGHLVR</sequence>
<dbReference type="CDD" id="cd11614">
    <property type="entry name" value="SAF_CpaB_FlgA_like"/>
    <property type="match status" value="1"/>
</dbReference>
<name>A0A494WVH2_9FIRM</name>
<dbReference type="InterPro" id="IPR017592">
    <property type="entry name" value="Pilus_assmbl_Flp-typ_CpaB"/>
</dbReference>
<proteinExistence type="predicted"/>
<dbReference type="Proteomes" id="UP000271256">
    <property type="component" value="Unassembled WGS sequence"/>
</dbReference>
<dbReference type="Pfam" id="PF08666">
    <property type="entry name" value="SAF"/>
    <property type="match status" value="1"/>
</dbReference>
<dbReference type="OrthoDB" id="163768at2"/>
<dbReference type="RefSeq" id="WP_121450626.1">
    <property type="nucleotide sequence ID" value="NZ_RBWE01000001.1"/>
</dbReference>
<gene>
    <name evidence="2" type="primary">cpaB</name>
    <name evidence="2" type="ORF">D7024_03965</name>
</gene>
<comment type="caution">
    <text evidence="2">The sequence shown here is derived from an EMBL/GenBank/DDBJ whole genome shotgun (WGS) entry which is preliminary data.</text>
</comment>
<evidence type="ECO:0000313" key="2">
    <source>
        <dbReference type="EMBL" id="RKO66182.1"/>
    </source>
</evidence>
<feature type="domain" description="SAF" evidence="1">
    <location>
        <begin position="42"/>
        <end position="104"/>
    </location>
</feature>
<evidence type="ECO:0000259" key="1">
    <source>
        <dbReference type="SMART" id="SM00858"/>
    </source>
</evidence>
<dbReference type="NCBIfam" id="TIGR03177">
    <property type="entry name" value="pilus_cpaB"/>
    <property type="match status" value="1"/>
</dbReference>
<dbReference type="InterPro" id="IPR013974">
    <property type="entry name" value="SAF"/>
</dbReference>
<protein>
    <submittedName>
        <fullName evidence="2">Flp pilus assembly protein CpaB</fullName>
    </submittedName>
</protein>
<dbReference type="SMART" id="SM00858">
    <property type="entry name" value="SAF"/>
    <property type="match status" value="1"/>
</dbReference>
<evidence type="ECO:0000313" key="3">
    <source>
        <dbReference type="Proteomes" id="UP000271256"/>
    </source>
</evidence>
<dbReference type="Gene3D" id="3.90.1210.10">
    <property type="entry name" value="Antifreeze-like/N-acetylneuraminic acid synthase C-terminal domain"/>
    <property type="match status" value="1"/>
</dbReference>
<dbReference type="AlphaFoldDB" id="A0A494WVH2"/>
<dbReference type="Pfam" id="PF16976">
    <property type="entry name" value="RcpC"/>
    <property type="match status" value="1"/>
</dbReference>
<dbReference type="EMBL" id="RBWE01000001">
    <property type="protein sequence ID" value="RKO66182.1"/>
    <property type="molecule type" value="Genomic_DNA"/>
</dbReference>
<dbReference type="InterPro" id="IPR031571">
    <property type="entry name" value="RcpC_dom"/>
</dbReference>
<keyword evidence="3" id="KW-1185">Reference proteome</keyword>